<organism evidence="2 3">
    <name type="scientific">Skermanella aerolata</name>
    <dbReference type="NCBI Taxonomy" id="393310"/>
    <lineage>
        <taxon>Bacteria</taxon>
        <taxon>Pseudomonadati</taxon>
        <taxon>Pseudomonadota</taxon>
        <taxon>Alphaproteobacteria</taxon>
        <taxon>Rhodospirillales</taxon>
        <taxon>Azospirillaceae</taxon>
        <taxon>Skermanella</taxon>
    </lineage>
</organism>
<feature type="region of interest" description="Disordered" evidence="1">
    <location>
        <begin position="642"/>
        <end position="662"/>
    </location>
</feature>
<dbReference type="PANTHER" id="PTHR47691:SF3">
    <property type="entry name" value="HTH-TYPE TRANSCRIPTIONAL REGULATOR RV0890C-RELATED"/>
    <property type="match status" value="1"/>
</dbReference>
<dbReference type="PANTHER" id="PTHR47691">
    <property type="entry name" value="REGULATOR-RELATED"/>
    <property type="match status" value="1"/>
</dbReference>
<dbReference type="Pfam" id="PF13424">
    <property type="entry name" value="TPR_12"/>
    <property type="match status" value="2"/>
</dbReference>
<evidence type="ECO:0000256" key="1">
    <source>
        <dbReference type="SAM" id="MobiDB-lite"/>
    </source>
</evidence>
<reference evidence="2 3" key="1">
    <citation type="submission" date="2019-07" db="EMBL/GenBank/DDBJ databases">
        <title>Whole genome shotgun sequence of Skermanella aerolata NBRC 106429.</title>
        <authorList>
            <person name="Hosoyama A."/>
            <person name="Uohara A."/>
            <person name="Ohji S."/>
            <person name="Ichikawa N."/>
        </authorList>
    </citation>
    <scope>NUCLEOTIDE SEQUENCE [LARGE SCALE GENOMIC DNA]</scope>
    <source>
        <strain evidence="2 3">NBRC 106429</strain>
    </source>
</reference>
<dbReference type="InterPro" id="IPR027417">
    <property type="entry name" value="P-loop_NTPase"/>
</dbReference>
<dbReference type="SUPFAM" id="SSF52540">
    <property type="entry name" value="P-loop containing nucleoside triphosphate hydrolases"/>
    <property type="match status" value="1"/>
</dbReference>
<protein>
    <submittedName>
        <fullName evidence="2">Uncharacterized protein</fullName>
    </submittedName>
</protein>
<dbReference type="InterPro" id="IPR011990">
    <property type="entry name" value="TPR-like_helical_dom_sf"/>
</dbReference>
<proteinExistence type="predicted"/>
<dbReference type="AlphaFoldDB" id="A0A512DWN1"/>
<evidence type="ECO:0000313" key="3">
    <source>
        <dbReference type="Proteomes" id="UP000321523"/>
    </source>
</evidence>
<dbReference type="SMART" id="SM00028">
    <property type="entry name" value="TPR"/>
    <property type="match status" value="5"/>
</dbReference>
<name>A0A512DWN1_9PROT</name>
<accession>A0A512DWN1</accession>
<keyword evidence="3" id="KW-1185">Reference proteome</keyword>
<gene>
    <name evidence="2" type="ORF">SAE02_50310</name>
</gene>
<dbReference type="EMBL" id="BJYZ01000024">
    <property type="protein sequence ID" value="GEO40883.1"/>
    <property type="molecule type" value="Genomic_DNA"/>
</dbReference>
<comment type="caution">
    <text evidence="2">The sequence shown here is derived from an EMBL/GenBank/DDBJ whole genome shotgun (WGS) entry which is preliminary data.</text>
</comment>
<dbReference type="SUPFAM" id="SSF48452">
    <property type="entry name" value="TPR-like"/>
    <property type="match status" value="1"/>
</dbReference>
<sequence length="662" mass="72363">MVEDIVKSLLADPPAPIPILGDPGIGKTTVSLAAFHDPRVANMFGARRYFVRCDPATTAEALTGEIARTISVELVPNLEARVFAWLTEVPAVLMLDNAETPWEADTEATEHLLTGLSCIPGVALLASIRSGQPPLGPAWRETVMVDPLKLVDAKLAFLAIAGAKHSADKLLDTLVGALGGLPLAITLMAHLASSEPDLAGLWHLWERKHTELLRRPGIETRLGDIAVSFELSIGGQRMTPMARRLLSIAALLPDGILHADLDTLLPDEAMEAARVLRAVRLAYDEHGRLRLLAPVREYVAATYLPEEADRERAVEHYIRLASTLGPVVGAEGGAEATIRLAADLASIEAMIRLGLAATDPSFAIEAAIDLTDFVRFSGFGTESILHDASKYARNQDNLQLRAHCIRSLGDIALQRSEHDAARSRYEEALPLYRQVDNALGEANCIKGLGDIAWRRLDYDAALALYEEALPLYRLIDNLLGEANCICGMGYIALERSDHDAARLLYEEAMPLFRLVGGLLGEANCMHGLGDIELHRSDHDAARLLYEEATPLFRLVGDVLGEANCIQSLGDIALRRSDHDAARGQFETALKLYERIREPYSIGAAHRRLARIARNDNESRSHVETARKAWMSIGRPDLVNELDAEFPLPPPPKRRRKPALAAS</sequence>
<dbReference type="Proteomes" id="UP000321523">
    <property type="component" value="Unassembled WGS sequence"/>
</dbReference>
<dbReference type="Gene3D" id="1.25.40.10">
    <property type="entry name" value="Tetratricopeptide repeat domain"/>
    <property type="match status" value="1"/>
</dbReference>
<feature type="compositionally biased region" description="Basic residues" evidence="1">
    <location>
        <begin position="651"/>
        <end position="662"/>
    </location>
</feature>
<evidence type="ECO:0000313" key="2">
    <source>
        <dbReference type="EMBL" id="GEO40883.1"/>
    </source>
</evidence>
<dbReference type="Gene3D" id="3.40.50.300">
    <property type="entry name" value="P-loop containing nucleotide triphosphate hydrolases"/>
    <property type="match status" value="1"/>
</dbReference>
<dbReference type="InterPro" id="IPR019734">
    <property type="entry name" value="TPR_rpt"/>
</dbReference>